<evidence type="ECO:0000256" key="9">
    <source>
        <dbReference type="ARBA" id="ARBA00023274"/>
    </source>
</evidence>
<keyword evidence="3 10" id="KW-0507">mRNA processing</keyword>
<dbReference type="EMBL" id="CP000587">
    <property type="protein sequence ID" value="ABO97023.1"/>
    <property type="molecule type" value="Genomic_DNA"/>
</dbReference>
<dbReference type="PANTHER" id="PTHR20971">
    <property type="entry name" value="U6 SNRNA-ASSOCIATED PROTEIN"/>
    <property type="match status" value="1"/>
</dbReference>
<dbReference type="PANTHER" id="PTHR20971:SF0">
    <property type="entry name" value="U6 SNRNA-ASSOCIATED SM-LIKE PROTEIN LSM5"/>
    <property type="match status" value="1"/>
</dbReference>
<evidence type="ECO:0000256" key="10">
    <source>
        <dbReference type="RuleBase" id="RU365055"/>
    </source>
</evidence>
<dbReference type="GO" id="GO:0009737">
    <property type="term" value="P:response to abscisic acid"/>
    <property type="evidence" value="ECO:0007669"/>
    <property type="project" value="EnsemblPlants"/>
</dbReference>
<sequence>MALPAKAANANPSLVLPSELVERCVGSPLWVLMKSERELVGTLRGFDVYVNMVLEDVTEYETTAEGRRVTGRLDQILLNGNNIAMLVPGGGPE</sequence>
<reference evidence="12 13" key="1">
    <citation type="journal article" date="2007" name="Proc. Natl. Acad. Sci. U.S.A.">
        <title>The tiny eukaryote Ostreococcus provides genomic insights into the paradox of plankton speciation.</title>
        <authorList>
            <person name="Palenik B."/>
            <person name="Grimwood J."/>
            <person name="Aerts A."/>
            <person name="Rouze P."/>
            <person name="Salamov A."/>
            <person name="Putnam N."/>
            <person name="Dupont C."/>
            <person name="Jorgensen R."/>
            <person name="Derelle E."/>
            <person name="Rombauts S."/>
            <person name="Zhou K."/>
            <person name="Otillar R."/>
            <person name="Merchant S.S."/>
            <person name="Podell S."/>
            <person name="Gaasterland T."/>
            <person name="Napoli C."/>
            <person name="Gendler K."/>
            <person name="Manuell A."/>
            <person name="Tai V."/>
            <person name="Vallon O."/>
            <person name="Piganeau G."/>
            <person name="Jancek S."/>
            <person name="Heijde M."/>
            <person name="Jabbari K."/>
            <person name="Bowler C."/>
            <person name="Lohr M."/>
            <person name="Robbens S."/>
            <person name="Werner G."/>
            <person name="Dubchak I."/>
            <person name="Pazour G.J."/>
            <person name="Ren Q."/>
            <person name="Paulsen I."/>
            <person name="Delwiche C."/>
            <person name="Schmutz J."/>
            <person name="Rokhsar D."/>
            <person name="Van de Peer Y."/>
            <person name="Moreau H."/>
            <person name="Grigoriev I.V."/>
        </authorList>
    </citation>
    <scope>NUCLEOTIDE SEQUENCE [LARGE SCALE GENOMIC DNA]</scope>
    <source>
        <strain evidence="12 13">CCE9901</strain>
    </source>
</reference>
<dbReference type="GO" id="GO:0005688">
    <property type="term" value="C:U6 snRNP"/>
    <property type="evidence" value="ECO:0007669"/>
    <property type="project" value="TreeGrafter"/>
</dbReference>
<keyword evidence="9 10" id="KW-0687">Ribonucleoprotein</keyword>
<dbReference type="CDD" id="cd01732">
    <property type="entry name" value="LSm5"/>
    <property type="match status" value="1"/>
</dbReference>
<dbReference type="Gene3D" id="2.30.30.100">
    <property type="match status" value="1"/>
</dbReference>
<keyword evidence="4 10" id="KW-0747">Spliceosome</keyword>
<comment type="similarity">
    <text evidence="2 10">Belongs to the snRNP Sm proteins family.</text>
</comment>
<dbReference type="OrthoDB" id="429711at2759"/>
<comment type="function">
    <text evidence="10">Plays a role in U6 snRNP assembly and function. Binds to the 3' end of U6 snRNA.</text>
</comment>
<evidence type="ECO:0000256" key="1">
    <source>
        <dbReference type="ARBA" id="ARBA00004123"/>
    </source>
</evidence>
<dbReference type="GO" id="GO:1990726">
    <property type="term" value="C:Lsm1-7-Pat1 complex"/>
    <property type="evidence" value="ECO:0007669"/>
    <property type="project" value="TreeGrafter"/>
</dbReference>
<dbReference type="AlphaFoldDB" id="A4S0E2"/>
<keyword evidence="13" id="KW-1185">Reference proteome</keyword>
<keyword evidence="5 10" id="KW-0694">RNA-binding</keyword>
<name>A4S0E2_OSTLU</name>
<dbReference type="InterPro" id="IPR047575">
    <property type="entry name" value="Sm"/>
</dbReference>
<dbReference type="SMART" id="SM00651">
    <property type="entry name" value="Sm"/>
    <property type="match status" value="1"/>
</dbReference>
<keyword evidence="7 10" id="KW-0508">mRNA splicing</keyword>
<evidence type="ECO:0000313" key="13">
    <source>
        <dbReference type="Proteomes" id="UP000001568"/>
    </source>
</evidence>
<evidence type="ECO:0000256" key="4">
    <source>
        <dbReference type="ARBA" id="ARBA00022728"/>
    </source>
</evidence>
<comment type="subcellular location">
    <subcellularLocation>
        <location evidence="1 10">Nucleus</location>
    </subcellularLocation>
</comment>
<dbReference type="InterPro" id="IPR001163">
    <property type="entry name" value="Sm_dom_euk/arc"/>
</dbReference>
<dbReference type="PROSITE" id="PS52002">
    <property type="entry name" value="SM"/>
    <property type="match status" value="1"/>
</dbReference>
<keyword evidence="8 10" id="KW-0539">Nucleus</keyword>
<protein>
    <recommendedName>
        <fullName evidence="10">U6 snRNA-associated Sm-like protein LSm5</fullName>
    </recommendedName>
</protein>
<proteinExistence type="inferred from homology"/>
<dbReference type="RefSeq" id="XP_001418730.1">
    <property type="nucleotide sequence ID" value="XM_001418693.1"/>
</dbReference>
<dbReference type="STRING" id="436017.A4S0E2"/>
<dbReference type="InterPro" id="IPR010920">
    <property type="entry name" value="LSM_dom_sf"/>
</dbReference>
<dbReference type="SUPFAM" id="SSF50182">
    <property type="entry name" value="Sm-like ribonucleoproteins"/>
    <property type="match status" value="1"/>
</dbReference>
<evidence type="ECO:0000256" key="3">
    <source>
        <dbReference type="ARBA" id="ARBA00022664"/>
    </source>
</evidence>
<dbReference type="OMA" id="YETTPQG"/>
<dbReference type="GO" id="GO:0120115">
    <property type="term" value="C:Lsm2-8 complex"/>
    <property type="evidence" value="ECO:0007669"/>
    <property type="project" value="EnsemblPlants"/>
</dbReference>
<comment type="subunit">
    <text evidence="10">LSm subunits form a heteromer with a doughnut shape.</text>
</comment>
<dbReference type="GO" id="GO:0003723">
    <property type="term" value="F:RNA binding"/>
    <property type="evidence" value="ECO:0007669"/>
    <property type="project" value="UniProtKB-KW"/>
</dbReference>
<dbReference type="GO" id="GO:0000398">
    <property type="term" value="P:mRNA splicing, via spliceosome"/>
    <property type="evidence" value="ECO:0007669"/>
    <property type="project" value="EnsemblPlants"/>
</dbReference>
<dbReference type="HOGENOM" id="CLU_076902_6_1_1"/>
<dbReference type="KEGG" id="olu:OSTLU_32713"/>
<evidence type="ECO:0000313" key="12">
    <source>
        <dbReference type="EMBL" id="ABO97023.1"/>
    </source>
</evidence>
<dbReference type="eggNOG" id="KOG1775">
    <property type="taxonomic scope" value="Eukaryota"/>
</dbReference>
<dbReference type="Gramene" id="ABO97023">
    <property type="protein sequence ID" value="ABO97023"/>
    <property type="gene ID" value="OSTLU_32713"/>
</dbReference>
<evidence type="ECO:0000256" key="2">
    <source>
        <dbReference type="ARBA" id="ARBA00006850"/>
    </source>
</evidence>
<dbReference type="GO" id="GO:0009414">
    <property type="term" value="P:response to water deprivation"/>
    <property type="evidence" value="ECO:0007669"/>
    <property type="project" value="EnsemblPlants"/>
</dbReference>
<dbReference type="Pfam" id="PF01423">
    <property type="entry name" value="LSM"/>
    <property type="match status" value="1"/>
</dbReference>
<dbReference type="GO" id="GO:0046540">
    <property type="term" value="C:U4/U6 x U5 tri-snRNP complex"/>
    <property type="evidence" value="ECO:0007669"/>
    <property type="project" value="TreeGrafter"/>
</dbReference>
<gene>
    <name evidence="10" type="primary">LSM5</name>
    <name evidence="12" type="ORF">OSTLU_32713</name>
</gene>
<dbReference type="GeneID" id="5002898"/>
<dbReference type="GO" id="GO:0005681">
    <property type="term" value="C:spliceosomal complex"/>
    <property type="evidence" value="ECO:0007669"/>
    <property type="project" value="UniProtKB-KW"/>
</dbReference>
<keyword evidence="6" id="KW-0007">Acetylation</keyword>
<dbReference type="FunFam" id="2.30.30.100:FF:000003">
    <property type="entry name" value="U6 snRNA-associated Sm-like protein LSm5"/>
    <property type="match status" value="1"/>
</dbReference>
<accession>A4S0E2</accession>
<evidence type="ECO:0000256" key="8">
    <source>
        <dbReference type="ARBA" id="ARBA00023242"/>
    </source>
</evidence>
<evidence type="ECO:0000256" key="7">
    <source>
        <dbReference type="ARBA" id="ARBA00023187"/>
    </source>
</evidence>
<organism evidence="12 13">
    <name type="scientific">Ostreococcus lucimarinus (strain CCE9901)</name>
    <dbReference type="NCBI Taxonomy" id="436017"/>
    <lineage>
        <taxon>Eukaryota</taxon>
        <taxon>Viridiplantae</taxon>
        <taxon>Chlorophyta</taxon>
        <taxon>Mamiellophyceae</taxon>
        <taxon>Mamiellales</taxon>
        <taxon>Bathycoccaceae</taxon>
        <taxon>Ostreococcus</taxon>
    </lineage>
</organism>
<evidence type="ECO:0000256" key="5">
    <source>
        <dbReference type="ARBA" id="ARBA00022884"/>
    </source>
</evidence>
<evidence type="ECO:0000259" key="11">
    <source>
        <dbReference type="PROSITE" id="PS52002"/>
    </source>
</evidence>
<dbReference type="InterPro" id="IPR033871">
    <property type="entry name" value="LSm5"/>
</dbReference>
<evidence type="ECO:0000256" key="6">
    <source>
        <dbReference type="ARBA" id="ARBA00022990"/>
    </source>
</evidence>
<dbReference type="Proteomes" id="UP000001568">
    <property type="component" value="Chromosome 7"/>
</dbReference>
<feature type="domain" description="Sm" evidence="11">
    <location>
        <begin position="16"/>
        <end position="92"/>
    </location>
</feature>